<evidence type="ECO:0000313" key="6">
    <source>
        <dbReference type="EMBL" id="TDG16866.1"/>
    </source>
</evidence>
<evidence type="ECO:0000256" key="3">
    <source>
        <dbReference type="ARBA" id="ARBA00023125"/>
    </source>
</evidence>
<dbReference type="CDD" id="cd08459">
    <property type="entry name" value="PBP2_DntR_NahR_LinR_like"/>
    <property type="match status" value="1"/>
</dbReference>
<dbReference type="GO" id="GO:0003677">
    <property type="term" value="F:DNA binding"/>
    <property type="evidence" value="ECO:0007669"/>
    <property type="project" value="UniProtKB-KW"/>
</dbReference>
<dbReference type="InterPro" id="IPR005119">
    <property type="entry name" value="LysR_subst-bd"/>
</dbReference>
<keyword evidence="7" id="KW-1185">Reference proteome</keyword>
<dbReference type="PANTHER" id="PTHR30118">
    <property type="entry name" value="HTH-TYPE TRANSCRIPTIONAL REGULATOR LEUO-RELATED"/>
    <property type="match status" value="1"/>
</dbReference>
<dbReference type="AlphaFoldDB" id="A0A4R5LXN7"/>
<keyword evidence="3" id="KW-0238">DNA-binding</keyword>
<dbReference type="Pfam" id="PF00126">
    <property type="entry name" value="HTH_1"/>
    <property type="match status" value="1"/>
</dbReference>
<dbReference type="PROSITE" id="PS50931">
    <property type="entry name" value="HTH_LYSR"/>
    <property type="match status" value="1"/>
</dbReference>
<dbReference type="Gene3D" id="3.40.190.10">
    <property type="entry name" value="Periplasmic binding protein-like II"/>
    <property type="match status" value="2"/>
</dbReference>
<evidence type="ECO:0000256" key="1">
    <source>
        <dbReference type="ARBA" id="ARBA00009437"/>
    </source>
</evidence>
<keyword evidence="4" id="KW-0804">Transcription</keyword>
<comment type="caution">
    <text evidence="6">The sequence shown here is derived from an EMBL/GenBank/DDBJ whole genome shotgun (WGS) entry which is preliminary data.</text>
</comment>
<evidence type="ECO:0000259" key="5">
    <source>
        <dbReference type="PROSITE" id="PS50931"/>
    </source>
</evidence>
<proteinExistence type="inferred from homology"/>
<evidence type="ECO:0000313" key="7">
    <source>
        <dbReference type="Proteomes" id="UP000295722"/>
    </source>
</evidence>
<evidence type="ECO:0000256" key="2">
    <source>
        <dbReference type="ARBA" id="ARBA00023015"/>
    </source>
</evidence>
<dbReference type="PRINTS" id="PR00039">
    <property type="entry name" value="HTHLYSR"/>
</dbReference>
<dbReference type="EMBL" id="SMRP01000055">
    <property type="protein sequence ID" value="TDG16866.1"/>
    <property type="molecule type" value="Genomic_DNA"/>
</dbReference>
<organism evidence="6 7">
    <name type="scientific">Paraburkholderia silviterrae</name>
    <dbReference type="NCBI Taxonomy" id="2528715"/>
    <lineage>
        <taxon>Bacteria</taxon>
        <taxon>Pseudomonadati</taxon>
        <taxon>Pseudomonadota</taxon>
        <taxon>Betaproteobacteria</taxon>
        <taxon>Burkholderiales</taxon>
        <taxon>Burkholderiaceae</taxon>
        <taxon>Paraburkholderia</taxon>
    </lineage>
</organism>
<dbReference type="Gene3D" id="1.10.10.10">
    <property type="entry name" value="Winged helix-like DNA-binding domain superfamily/Winged helix DNA-binding domain"/>
    <property type="match status" value="1"/>
</dbReference>
<dbReference type="OrthoDB" id="8583877at2"/>
<dbReference type="SUPFAM" id="SSF53850">
    <property type="entry name" value="Periplasmic binding protein-like II"/>
    <property type="match status" value="1"/>
</dbReference>
<comment type="similarity">
    <text evidence="1">Belongs to the LysR transcriptional regulatory family.</text>
</comment>
<dbReference type="CDD" id="cd00090">
    <property type="entry name" value="HTH_ARSR"/>
    <property type="match status" value="1"/>
</dbReference>
<sequence>MTRHRETKFVLYRRCSWCVSPRSLASSVAGTVSWHNADDLVLTIHRMNNPAPSLDLKRLVVFRAIWDHRNVSRAAEALGVSQPTVSHALRALREHFNDRLFVRCAGGVMPTPLAQSLAERIANALIALEQGLEMRDQFDPRTSRKEFTIVMTDIAVAIILPRIIDICRSEAPFVSFKTIELPTESVLSTLREGTADLAVEFNPALHTSLLHKPLFKSEYVCIVSSEHPRIGRRLSRVDFMRERHAVAQAQGTGHYVVESTLQRLGLVRQIGARVPHFLALPFIITSSDMIATIPRPLAEVMLRVAPVKIFPAPIRLPKPTIEMLWHERLHDDMAASWLRELLPRAMQPIFASGFSGFGHASE</sequence>
<reference evidence="6 7" key="1">
    <citation type="submission" date="2019-03" db="EMBL/GenBank/DDBJ databases">
        <title>Paraburkholderia sp. 4M-K11, isolated from subtropical forest soil.</title>
        <authorList>
            <person name="Gao Z.-H."/>
            <person name="Qiu L.-H."/>
        </authorList>
    </citation>
    <scope>NUCLEOTIDE SEQUENCE [LARGE SCALE GENOMIC DNA]</scope>
    <source>
        <strain evidence="6 7">4M-K11</strain>
    </source>
</reference>
<dbReference type="InterPro" id="IPR036390">
    <property type="entry name" value="WH_DNA-bd_sf"/>
</dbReference>
<accession>A0A4R5LXN7</accession>
<keyword evidence="2" id="KW-0805">Transcription regulation</keyword>
<dbReference type="SUPFAM" id="SSF46785">
    <property type="entry name" value="Winged helix' DNA-binding domain"/>
    <property type="match status" value="1"/>
</dbReference>
<dbReference type="GO" id="GO:0003700">
    <property type="term" value="F:DNA-binding transcription factor activity"/>
    <property type="evidence" value="ECO:0007669"/>
    <property type="project" value="InterPro"/>
</dbReference>
<gene>
    <name evidence="6" type="ORF">EYW47_39580</name>
</gene>
<dbReference type="Proteomes" id="UP000295722">
    <property type="component" value="Unassembled WGS sequence"/>
</dbReference>
<dbReference type="Pfam" id="PF03466">
    <property type="entry name" value="LysR_substrate"/>
    <property type="match status" value="1"/>
</dbReference>
<dbReference type="InterPro" id="IPR036388">
    <property type="entry name" value="WH-like_DNA-bd_sf"/>
</dbReference>
<feature type="domain" description="HTH lysR-type" evidence="5">
    <location>
        <begin position="54"/>
        <end position="111"/>
    </location>
</feature>
<protein>
    <submittedName>
        <fullName evidence="6">LysR family transcriptional regulator</fullName>
    </submittedName>
</protein>
<dbReference type="InterPro" id="IPR000847">
    <property type="entry name" value="LysR_HTH_N"/>
</dbReference>
<dbReference type="InterPro" id="IPR011991">
    <property type="entry name" value="ArsR-like_HTH"/>
</dbReference>
<name>A0A4R5LXN7_9BURK</name>
<dbReference type="InterPro" id="IPR050389">
    <property type="entry name" value="LysR-type_TF"/>
</dbReference>
<evidence type="ECO:0000256" key="4">
    <source>
        <dbReference type="ARBA" id="ARBA00023163"/>
    </source>
</evidence>
<dbReference type="PANTHER" id="PTHR30118:SF15">
    <property type="entry name" value="TRANSCRIPTIONAL REGULATORY PROTEIN"/>
    <property type="match status" value="1"/>
</dbReference>